<dbReference type="Gene3D" id="3.40.50.970">
    <property type="match status" value="1"/>
</dbReference>
<evidence type="ECO:0000313" key="7">
    <source>
        <dbReference type="EMBL" id="QMW79484.1"/>
    </source>
</evidence>
<name>A0A7G5MXZ1_9FIRM</name>
<dbReference type="PROSITE" id="PS00801">
    <property type="entry name" value="TRANSKETOLASE_1"/>
    <property type="match status" value="1"/>
</dbReference>
<dbReference type="InterPro" id="IPR005474">
    <property type="entry name" value="Transketolase_N"/>
</dbReference>
<comment type="cofactor">
    <cofactor evidence="1">
        <name>thiamine diphosphate</name>
        <dbReference type="ChEBI" id="CHEBI:58937"/>
    </cofactor>
</comment>
<dbReference type="CDD" id="cd02012">
    <property type="entry name" value="TPP_TK"/>
    <property type="match status" value="1"/>
</dbReference>
<dbReference type="RefSeq" id="WP_018596258.1">
    <property type="nucleotide sequence ID" value="NZ_AP031416.1"/>
</dbReference>
<dbReference type="GO" id="GO:0046872">
    <property type="term" value="F:metal ion binding"/>
    <property type="evidence" value="ECO:0007669"/>
    <property type="project" value="UniProtKB-KW"/>
</dbReference>
<dbReference type="GeneID" id="75052097"/>
<keyword evidence="4" id="KW-0479">Metal-binding</keyword>
<dbReference type="PANTHER" id="PTHR47514">
    <property type="entry name" value="TRANSKETOLASE N-TERMINAL SECTION-RELATED"/>
    <property type="match status" value="1"/>
</dbReference>
<accession>A0A7G5MXZ1</accession>
<evidence type="ECO:0000256" key="5">
    <source>
        <dbReference type="ARBA" id="ARBA00023052"/>
    </source>
</evidence>
<keyword evidence="3" id="KW-0808">Transferase</keyword>
<comment type="similarity">
    <text evidence="2">Belongs to the transketolase family.</text>
</comment>
<keyword evidence="5" id="KW-0786">Thiamine pyrophosphate</keyword>
<evidence type="ECO:0000256" key="4">
    <source>
        <dbReference type="ARBA" id="ARBA00022723"/>
    </source>
</evidence>
<evidence type="ECO:0000256" key="2">
    <source>
        <dbReference type="ARBA" id="ARBA00007131"/>
    </source>
</evidence>
<organism evidence="7 8">
    <name type="scientific">Blautia producta</name>
    <dbReference type="NCBI Taxonomy" id="33035"/>
    <lineage>
        <taxon>Bacteria</taxon>
        <taxon>Bacillati</taxon>
        <taxon>Bacillota</taxon>
        <taxon>Clostridia</taxon>
        <taxon>Lachnospirales</taxon>
        <taxon>Lachnospiraceae</taxon>
        <taxon>Blautia</taxon>
    </lineage>
</organism>
<dbReference type="Pfam" id="PF00456">
    <property type="entry name" value="Transketolase_N"/>
    <property type="match status" value="1"/>
</dbReference>
<dbReference type="AlphaFoldDB" id="A0A7G5MXZ1"/>
<evidence type="ECO:0000313" key="8">
    <source>
        <dbReference type="Proteomes" id="UP000515789"/>
    </source>
</evidence>
<reference evidence="7 8" key="1">
    <citation type="submission" date="2019-04" db="EMBL/GenBank/DDBJ databases">
        <authorList>
            <person name="Schori C."/>
            <person name="Ahrens C."/>
        </authorList>
    </citation>
    <scope>NUCLEOTIDE SEQUENCE [LARGE SCALE GENOMIC DNA]</scope>
    <source>
        <strain evidence="7 8">DSM 2950</strain>
    </source>
</reference>
<dbReference type="InterPro" id="IPR049557">
    <property type="entry name" value="Transketolase_CS"/>
</dbReference>
<evidence type="ECO:0000256" key="3">
    <source>
        <dbReference type="ARBA" id="ARBA00022679"/>
    </source>
</evidence>
<dbReference type="InterPro" id="IPR029061">
    <property type="entry name" value="THDP-binding"/>
</dbReference>
<feature type="domain" description="Transketolase N-terminal" evidence="6">
    <location>
        <begin position="13"/>
        <end position="268"/>
    </location>
</feature>
<evidence type="ECO:0000259" key="6">
    <source>
        <dbReference type="Pfam" id="PF00456"/>
    </source>
</evidence>
<gene>
    <name evidence="7" type="ORF">E5259_18770</name>
</gene>
<dbReference type="GO" id="GO:0016740">
    <property type="term" value="F:transferase activity"/>
    <property type="evidence" value="ECO:0007669"/>
    <property type="project" value="UniProtKB-KW"/>
</dbReference>
<dbReference type="Proteomes" id="UP000515789">
    <property type="component" value="Chromosome"/>
</dbReference>
<dbReference type="SUPFAM" id="SSF52518">
    <property type="entry name" value="Thiamin diphosphate-binding fold (THDP-binding)"/>
    <property type="match status" value="1"/>
</dbReference>
<proteinExistence type="inferred from homology"/>
<protein>
    <submittedName>
        <fullName evidence="7">Transketolase</fullName>
    </submittedName>
</protein>
<evidence type="ECO:0000256" key="1">
    <source>
        <dbReference type="ARBA" id="ARBA00001964"/>
    </source>
</evidence>
<dbReference type="PANTHER" id="PTHR47514:SF1">
    <property type="entry name" value="TRANSKETOLASE N-TERMINAL SECTION-RELATED"/>
    <property type="match status" value="1"/>
</dbReference>
<dbReference type="EMBL" id="CP039126">
    <property type="protein sequence ID" value="QMW79484.1"/>
    <property type="molecule type" value="Genomic_DNA"/>
</dbReference>
<sequence>MKTVNELKEQAIELRKTALTMIYQAQSGHPGGSLSAADIVTALYFKEMRIDPGSPRWPDRDRMVLSKGHVCPILYSALALKGYFGKEELSTLRKQGSILQGHPDMKKCPGIDISTGSLGQGISCAAGMALAGKRDHKDYRVFVLVGDGECNEGQVWEAAEAASKYQLDNMVVFVDNNRLQNDGTCADIMPTGDLKEKFQAFGFEAYRINGHSMEEIVAALDLIRDRKNGKPKAVICDTVKGKGVSFMENVPSWHGVAPNDEEYKTAMEELERGLEA</sequence>